<dbReference type="Proteomes" id="UP000770785">
    <property type="component" value="Unassembled WGS sequence"/>
</dbReference>
<accession>A0ABX0XEG7</accession>
<reference evidence="1 2" key="1">
    <citation type="submission" date="2020-03" db="EMBL/GenBank/DDBJ databases">
        <title>Genomic Encyclopedia of Type Strains, Phase IV (KMG-IV): sequencing the most valuable type-strain genomes for metagenomic binning, comparative biology and taxonomic classification.</title>
        <authorList>
            <person name="Goeker M."/>
        </authorList>
    </citation>
    <scope>NUCLEOTIDE SEQUENCE [LARGE SCALE GENOMIC DNA]</scope>
    <source>
        <strain evidence="1 2">DSM 105096</strain>
    </source>
</reference>
<dbReference type="SUPFAM" id="SSF109854">
    <property type="entry name" value="DinB/YfiT-like putative metalloenzymes"/>
    <property type="match status" value="1"/>
</dbReference>
<dbReference type="Pfam" id="PF07609">
    <property type="entry name" value="DUF1572"/>
    <property type="match status" value="1"/>
</dbReference>
<name>A0ABX0XEG7_9BACT</name>
<dbReference type="InterPro" id="IPR011466">
    <property type="entry name" value="DUF1572"/>
</dbReference>
<evidence type="ECO:0000313" key="2">
    <source>
        <dbReference type="Proteomes" id="UP000770785"/>
    </source>
</evidence>
<gene>
    <name evidence="1" type="ORF">GGR27_003234</name>
</gene>
<comment type="caution">
    <text evidence="1">The sequence shown here is derived from an EMBL/GenBank/DDBJ whole genome shotgun (WGS) entry which is preliminary data.</text>
</comment>
<keyword evidence="2" id="KW-1185">Reference proteome</keyword>
<evidence type="ECO:0000313" key="1">
    <source>
        <dbReference type="EMBL" id="NJC27716.1"/>
    </source>
</evidence>
<dbReference type="Gene3D" id="1.20.120.450">
    <property type="entry name" value="dinb family like domain"/>
    <property type="match status" value="1"/>
</dbReference>
<dbReference type="InterPro" id="IPR034660">
    <property type="entry name" value="DinB/YfiT-like"/>
</dbReference>
<dbReference type="RefSeq" id="WP_168039089.1">
    <property type="nucleotide sequence ID" value="NZ_JAATJH010000006.1"/>
</dbReference>
<organism evidence="1 2">
    <name type="scientific">Neolewinella antarctica</name>
    <dbReference type="NCBI Taxonomy" id="442734"/>
    <lineage>
        <taxon>Bacteria</taxon>
        <taxon>Pseudomonadati</taxon>
        <taxon>Bacteroidota</taxon>
        <taxon>Saprospiria</taxon>
        <taxon>Saprospirales</taxon>
        <taxon>Lewinellaceae</taxon>
        <taxon>Neolewinella</taxon>
    </lineage>
</organism>
<sequence length="167" mass="19001">MNLLANYRKQFAFYRSLGERAMEQLGEEELFFDDAAGSNSIAVIVKHLAGNMHSRWTDLLTSDGEKPWRDRDQEFVDDFADRAALENAWNLLEAALLSLNETDLDRTVYIRAEAHTVYEAINRQLAHYAYHVGQIVLLAKQCKGENWVSLSIAKGQSEAFNASKFGR</sequence>
<proteinExistence type="predicted"/>
<dbReference type="EMBL" id="JAATJH010000006">
    <property type="protein sequence ID" value="NJC27716.1"/>
    <property type="molecule type" value="Genomic_DNA"/>
</dbReference>
<protein>
    <submittedName>
        <fullName evidence="1">Damage-inducible protein DinB</fullName>
    </submittedName>
</protein>